<name>A0A8S5TWV3_9CAUD</name>
<evidence type="ECO:0000256" key="1">
    <source>
        <dbReference type="SAM" id="Coils"/>
    </source>
</evidence>
<evidence type="ECO:0000313" key="3">
    <source>
        <dbReference type="EMBL" id="DAF86664.1"/>
    </source>
</evidence>
<sequence length="80" mass="9405">MNKYIYIISVLIIFTILSIISSVADKKKIDYVANEYKNLQEEKTSLLKEIKDLKEENNAFRSVIDTYNIPNNLDTRFEVE</sequence>
<keyword evidence="2" id="KW-0472">Membrane</keyword>
<organism evidence="3">
    <name type="scientific">Myoviridae sp. ctXho31</name>
    <dbReference type="NCBI Taxonomy" id="2825122"/>
    <lineage>
        <taxon>Viruses</taxon>
        <taxon>Duplodnaviria</taxon>
        <taxon>Heunggongvirae</taxon>
        <taxon>Uroviricota</taxon>
        <taxon>Caudoviricetes</taxon>
    </lineage>
</organism>
<evidence type="ECO:0000256" key="2">
    <source>
        <dbReference type="SAM" id="Phobius"/>
    </source>
</evidence>
<keyword evidence="2" id="KW-0812">Transmembrane</keyword>
<keyword evidence="2" id="KW-1133">Transmembrane helix</keyword>
<proteinExistence type="predicted"/>
<keyword evidence="3" id="KW-0131">Cell cycle</keyword>
<dbReference type="EMBL" id="BK015950">
    <property type="protein sequence ID" value="DAF86664.1"/>
    <property type="molecule type" value="Genomic_DNA"/>
</dbReference>
<accession>A0A8S5TWV3</accession>
<reference evidence="3" key="1">
    <citation type="journal article" date="2021" name="Proc. Natl. Acad. Sci. U.S.A.">
        <title>A Catalog of Tens of Thousands of Viruses from Human Metagenomes Reveals Hidden Associations with Chronic Diseases.</title>
        <authorList>
            <person name="Tisza M.J."/>
            <person name="Buck C.B."/>
        </authorList>
    </citation>
    <scope>NUCLEOTIDE SEQUENCE</scope>
    <source>
        <strain evidence="3">CtXho31</strain>
    </source>
</reference>
<keyword evidence="3" id="KW-0132">Cell division</keyword>
<feature type="coiled-coil region" evidence="1">
    <location>
        <begin position="29"/>
        <end position="63"/>
    </location>
</feature>
<feature type="transmembrane region" description="Helical" evidence="2">
    <location>
        <begin position="6"/>
        <end position="24"/>
    </location>
</feature>
<keyword evidence="1" id="KW-0175">Coiled coil</keyword>
<protein>
    <submittedName>
        <fullName evidence="3">Cell division protein</fullName>
    </submittedName>
</protein>
<dbReference type="GO" id="GO:0051301">
    <property type="term" value="P:cell division"/>
    <property type="evidence" value="ECO:0007669"/>
    <property type="project" value="UniProtKB-KW"/>
</dbReference>